<reference evidence="3" key="1">
    <citation type="submission" date="2020-07" db="EMBL/GenBank/DDBJ databases">
        <title>Huge and variable diversity of episymbiotic CPR bacteria and DPANN archaea in groundwater ecosystems.</title>
        <authorList>
            <person name="He C.Y."/>
            <person name="Keren R."/>
            <person name="Whittaker M."/>
            <person name="Farag I.F."/>
            <person name="Doudna J."/>
            <person name="Cate J.H.D."/>
            <person name="Banfield J.F."/>
        </authorList>
    </citation>
    <scope>NUCLEOTIDE SEQUENCE</scope>
    <source>
        <strain evidence="3">NC_groundwater_580_Pr5_B-0.1um_64_19</strain>
    </source>
</reference>
<comment type="similarity">
    <text evidence="1 2">Belongs to the UPF0145 family.</text>
</comment>
<dbReference type="AlphaFoldDB" id="A0A932A8A2"/>
<dbReference type="EMBL" id="JACPNR010000006">
    <property type="protein sequence ID" value="MBI2677986.1"/>
    <property type="molecule type" value="Genomic_DNA"/>
</dbReference>
<dbReference type="InterPro" id="IPR002765">
    <property type="entry name" value="UPF0145_YbjQ-like"/>
</dbReference>
<sequence length="111" mass="11804">MSLPTTTTFSFDGYRIKEYKGVVRGIIVRSPTIAQGILGGLNNIIGGSIPAYTEMCEQARGHAYQLLIEHAQQMGANAVVGVRYDAAEVVARAGATEVLCYGTAVVIEAIK</sequence>
<dbReference type="SUPFAM" id="SSF117782">
    <property type="entry name" value="YbjQ-like"/>
    <property type="match status" value="1"/>
</dbReference>
<accession>A0A932A8A2</accession>
<dbReference type="HAMAP" id="MF_00338">
    <property type="entry name" value="UPF0145"/>
    <property type="match status" value="1"/>
</dbReference>
<proteinExistence type="inferred from homology"/>
<evidence type="ECO:0000313" key="3">
    <source>
        <dbReference type="EMBL" id="MBI2677986.1"/>
    </source>
</evidence>
<dbReference type="InterPro" id="IPR035439">
    <property type="entry name" value="UPF0145_dom_sf"/>
</dbReference>
<evidence type="ECO:0000256" key="2">
    <source>
        <dbReference type="HAMAP-Rule" id="MF_00338"/>
    </source>
</evidence>
<dbReference type="PANTHER" id="PTHR34068:SF2">
    <property type="entry name" value="UPF0145 PROTEIN SCO3412"/>
    <property type="match status" value="1"/>
</dbReference>
<dbReference type="Pfam" id="PF01906">
    <property type="entry name" value="YbjQ_1"/>
    <property type="match status" value="1"/>
</dbReference>
<dbReference type="PANTHER" id="PTHR34068">
    <property type="entry name" value="UPF0145 PROTEIN YBJQ"/>
    <property type="match status" value="1"/>
</dbReference>
<evidence type="ECO:0000256" key="1">
    <source>
        <dbReference type="ARBA" id="ARBA00010751"/>
    </source>
</evidence>
<protein>
    <recommendedName>
        <fullName evidence="2">UPF0145 protein HYX28_04340</fullName>
    </recommendedName>
</protein>
<organism evidence="3 4">
    <name type="scientific">Candidatus Korobacter versatilis</name>
    <dbReference type="NCBI Taxonomy" id="658062"/>
    <lineage>
        <taxon>Bacteria</taxon>
        <taxon>Pseudomonadati</taxon>
        <taxon>Acidobacteriota</taxon>
        <taxon>Terriglobia</taxon>
        <taxon>Terriglobales</taxon>
        <taxon>Candidatus Korobacteraceae</taxon>
        <taxon>Candidatus Korobacter</taxon>
    </lineage>
</organism>
<dbReference type="Gene3D" id="3.30.110.70">
    <property type="entry name" value="Hypothetical protein apc22750. Chain B"/>
    <property type="match status" value="1"/>
</dbReference>
<evidence type="ECO:0000313" key="4">
    <source>
        <dbReference type="Proteomes" id="UP000779809"/>
    </source>
</evidence>
<gene>
    <name evidence="3" type="ORF">HYX28_04340</name>
</gene>
<name>A0A932A8A2_9BACT</name>
<comment type="caution">
    <text evidence="3">The sequence shown here is derived from an EMBL/GenBank/DDBJ whole genome shotgun (WGS) entry which is preliminary data.</text>
</comment>
<dbReference type="Proteomes" id="UP000779809">
    <property type="component" value="Unassembled WGS sequence"/>
</dbReference>